<sequence>MWMVIPVATSTADRVLQAVDTFAQQRAELIQTYVRQVWNVWKSLTPADWWNDAVTLGAASQAARFEMAFLETVGRLGVSYADAMLGMAGVSSDGAYDVSYVAPRQGTTPLRVMERVADTYRGLAVQSPSLRPDSWDALEGADLSTVTGWLRASLDRLEDIANTDAQMTAHRLALGRFSSKGVTQYRRVIHPELSKTGTCGLCAVASTRVYSTRSLMPLHSNCKCGVAPITTVNDVGKDITEKDLERYYELAGSTSAADLKNIRLQVQTNGELGPVLAADARKDGRTVSNWTPPDRKTTREQAKRIISNYRAYEDMYRELLDDGAESVKRTVDGRTRVFKRTRKATMVQSRNFYRTYIEVLRNEWPDL</sequence>
<dbReference type="Proteomes" id="UP000288052">
    <property type="component" value="Unassembled WGS sequence"/>
</dbReference>
<dbReference type="AlphaFoldDB" id="A0A430F4J8"/>
<name>A0A430F4J8_9BIFI</name>
<reference evidence="1 2" key="1">
    <citation type="submission" date="2018-09" db="EMBL/GenBank/DDBJ databases">
        <title>Characterization of the phylogenetic diversity of five novel species belonging to the genus Bifidobacterium.</title>
        <authorList>
            <person name="Lugli G.A."/>
            <person name="Duranti S."/>
            <person name="Milani C."/>
        </authorList>
    </citation>
    <scope>NUCLEOTIDE SEQUENCE [LARGE SCALE GENOMIC DNA]</scope>
    <source>
        <strain evidence="1 2">2020B</strain>
    </source>
</reference>
<comment type="caution">
    <text evidence="1">The sequence shown here is derived from an EMBL/GenBank/DDBJ whole genome shotgun (WGS) entry which is preliminary data.</text>
</comment>
<proteinExistence type="predicted"/>
<organism evidence="1 2">
    <name type="scientific">Bifidobacterium castoris</name>
    <dbReference type="NCBI Taxonomy" id="2306972"/>
    <lineage>
        <taxon>Bacteria</taxon>
        <taxon>Bacillati</taxon>
        <taxon>Actinomycetota</taxon>
        <taxon>Actinomycetes</taxon>
        <taxon>Bifidobacteriales</taxon>
        <taxon>Bifidobacteriaceae</taxon>
        <taxon>Bifidobacterium</taxon>
    </lineage>
</organism>
<protein>
    <submittedName>
        <fullName evidence="1">Phage protein</fullName>
    </submittedName>
</protein>
<gene>
    <name evidence="1" type="ORF">D2E22_1979</name>
</gene>
<evidence type="ECO:0000313" key="2">
    <source>
        <dbReference type="Proteomes" id="UP000288052"/>
    </source>
</evidence>
<keyword evidence="2" id="KW-1185">Reference proteome</keyword>
<accession>A0A430F4J8</accession>
<evidence type="ECO:0000313" key="1">
    <source>
        <dbReference type="EMBL" id="RSX44693.1"/>
    </source>
</evidence>
<dbReference type="EMBL" id="QXGI01000012">
    <property type="protein sequence ID" value="RSX44693.1"/>
    <property type="molecule type" value="Genomic_DNA"/>
</dbReference>